<sequence length="230" mass="27045">MQLSKFAQANDEVLTMIDRKMIFKINKDFFIDDKGIKSFTEKNIENIVPLKLNQEVHYAKKYIKRCTRSEDGIISLAFKEDIYNFLKGKEYDEEDCYVSNGSFLVACYLMGVSVKLLYDEVNEITKDLEITDDIKNSVCSFAEVCLQKPLKEYTIKPTKNKTYFGLEIYQENLIKENDIKKLPFYDFWLDSSKGSTQPIIDNEGYVYLCDFENFSKLFIETGKHRFQKRD</sequence>
<evidence type="ECO:0000313" key="1">
    <source>
        <dbReference type="EMBL" id="QKJ26163.1"/>
    </source>
</evidence>
<gene>
    <name evidence="1" type="ORF">ACBT_0179</name>
</gene>
<name>A0A7L5JLS0_9BACT</name>
<dbReference type="RefSeq" id="WP_176325353.1">
    <property type="nucleotide sequence ID" value="NZ_CP054051.1"/>
</dbReference>
<proteinExistence type="predicted"/>
<protein>
    <submittedName>
        <fullName evidence="1">Uncharacterized protein</fullName>
    </submittedName>
</protein>
<reference evidence="1 2" key="1">
    <citation type="submission" date="2020-05" db="EMBL/GenBank/DDBJ databases">
        <title>Complete genome sequencing of Campylobacter and Arcobacter type strains.</title>
        <authorList>
            <person name="Miller W.G."/>
            <person name="Yee E."/>
        </authorList>
    </citation>
    <scope>NUCLEOTIDE SEQUENCE [LARGE SCALE GENOMIC DNA]</scope>
    <source>
        <strain evidence="1 2">LMG 21996</strain>
    </source>
</reference>
<dbReference type="Proteomes" id="UP000509513">
    <property type="component" value="Chromosome"/>
</dbReference>
<dbReference type="AlphaFoldDB" id="A0A7L5JLS0"/>
<evidence type="ECO:0000313" key="2">
    <source>
        <dbReference type="Proteomes" id="UP000509513"/>
    </source>
</evidence>
<dbReference type="EMBL" id="CP054051">
    <property type="protein sequence ID" value="QKJ26163.1"/>
    <property type="molecule type" value="Genomic_DNA"/>
</dbReference>
<dbReference type="KEGG" id="acib:ACBT_0179"/>
<organism evidence="1 2">
    <name type="scientific">Aliarcobacter cibarius</name>
    <dbReference type="NCBI Taxonomy" id="255507"/>
    <lineage>
        <taxon>Bacteria</taxon>
        <taxon>Pseudomonadati</taxon>
        <taxon>Campylobacterota</taxon>
        <taxon>Epsilonproteobacteria</taxon>
        <taxon>Campylobacterales</taxon>
        <taxon>Arcobacteraceae</taxon>
        <taxon>Aliarcobacter</taxon>
    </lineage>
</organism>
<accession>A0A7L5JLS0</accession>